<sequence length="71" mass="7209">MGVSSRGAALQTNAALPVRFSPGKAPPPDAAHPFRKSTLAAEKTKKPEPVVKPIRALLPDASLAALAAGVV</sequence>
<feature type="region of interest" description="Disordered" evidence="1">
    <location>
        <begin position="1"/>
        <end position="46"/>
    </location>
</feature>
<dbReference type="EMBL" id="RXOE01000007">
    <property type="protein sequence ID" value="RTQ32070.1"/>
    <property type="molecule type" value="Genomic_DNA"/>
</dbReference>
<reference evidence="2 3" key="1">
    <citation type="submission" date="2018-12" db="EMBL/GenBank/DDBJ databases">
        <title>The genome of Variovorax gossypii DSM 100435.</title>
        <authorList>
            <person name="Gao J."/>
            <person name="Sun J."/>
        </authorList>
    </citation>
    <scope>NUCLEOTIDE SEQUENCE [LARGE SCALE GENOMIC DNA]</scope>
    <source>
        <strain evidence="2 3">DSM 100435</strain>
    </source>
</reference>
<evidence type="ECO:0000256" key="1">
    <source>
        <dbReference type="SAM" id="MobiDB-lite"/>
    </source>
</evidence>
<accession>A0A431TFC5</accession>
<proteinExistence type="predicted"/>
<dbReference type="AlphaFoldDB" id="A0A431TFC5"/>
<evidence type="ECO:0000313" key="3">
    <source>
        <dbReference type="Proteomes" id="UP000267418"/>
    </source>
</evidence>
<name>A0A431TFC5_9BURK</name>
<evidence type="ECO:0000313" key="2">
    <source>
        <dbReference type="EMBL" id="RTQ32070.1"/>
    </source>
</evidence>
<organism evidence="2 3">
    <name type="scientific">Variovorax gossypii</name>
    <dbReference type="NCBI Taxonomy" id="1679495"/>
    <lineage>
        <taxon>Bacteria</taxon>
        <taxon>Pseudomonadati</taxon>
        <taxon>Pseudomonadota</taxon>
        <taxon>Betaproteobacteria</taxon>
        <taxon>Burkholderiales</taxon>
        <taxon>Comamonadaceae</taxon>
        <taxon>Variovorax</taxon>
    </lineage>
</organism>
<protein>
    <submittedName>
        <fullName evidence="2">Uncharacterized protein</fullName>
    </submittedName>
</protein>
<gene>
    <name evidence="2" type="ORF">EJP69_22580</name>
</gene>
<dbReference type="Proteomes" id="UP000267418">
    <property type="component" value="Unassembled WGS sequence"/>
</dbReference>
<comment type="caution">
    <text evidence="2">The sequence shown here is derived from an EMBL/GenBank/DDBJ whole genome shotgun (WGS) entry which is preliminary data.</text>
</comment>
<keyword evidence="3" id="KW-1185">Reference proteome</keyword>